<dbReference type="STRING" id="2512241.A0A553HT55"/>
<dbReference type="AlphaFoldDB" id="A0A553HT55"/>
<name>A0A553HT55_9PEZI</name>
<dbReference type="OrthoDB" id="5307331at2759"/>
<dbReference type="GO" id="GO:0016616">
    <property type="term" value="F:oxidoreductase activity, acting on the CH-OH group of donors, NAD or NADP as acceptor"/>
    <property type="evidence" value="ECO:0007669"/>
    <property type="project" value="TreeGrafter"/>
</dbReference>
<organism evidence="4 5">
    <name type="scientific">Xylaria flabelliformis</name>
    <dbReference type="NCBI Taxonomy" id="2512241"/>
    <lineage>
        <taxon>Eukaryota</taxon>
        <taxon>Fungi</taxon>
        <taxon>Dikarya</taxon>
        <taxon>Ascomycota</taxon>
        <taxon>Pezizomycotina</taxon>
        <taxon>Sordariomycetes</taxon>
        <taxon>Xylariomycetidae</taxon>
        <taxon>Xylariales</taxon>
        <taxon>Xylariaceae</taxon>
        <taxon>Xylaria</taxon>
    </lineage>
</organism>
<dbReference type="InterPro" id="IPR036291">
    <property type="entry name" value="NAD(P)-bd_dom_sf"/>
</dbReference>
<evidence type="ECO:0000313" key="5">
    <source>
        <dbReference type="Proteomes" id="UP000319160"/>
    </source>
</evidence>
<dbReference type="PANTHER" id="PTHR42760:SF133">
    <property type="entry name" value="3-OXOACYL-[ACYL-CARRIER-PROTEIN] REDUCTASE"/>
    <property type="match status" value="1"/>
</dbReference>
<dbReference type="GO" id="GO:0048038">
    <property type="term" value="F:quinone binding"/>
    <property type="evidence" value="ECO:0007669"/>
    <property type="project" value="TreeGrafter"/>
</dbReference>
<dbReference type="PANTHER" id="PTHR42760">
    <property type="entry name" value="SHORT-CHAIN DEHYDROGENASES/REDUCTASES FAMILY MEMBER"/>
    <property type="match status" value="1"/>
</dbReference>
<feature type="compositionally biased region" description="Pro residues" evidence="3">
    <location>
        <begin position="494"/>
        <end position="523"/>
    </location>
</feature>
<reference evidence="5" key="1">
    <citation type="submission" date="2019-06" db="EMBL/GenBank/DDBJ databases">
        <title>Draft genome sequence of the griseofulvin-producing fungus Xylaria cubensis strain G536.</title>
        <authorList>
            <person name="Mead M.E."/>
            <person name="Raja H.A."/>
            <person name="Steenwyk J.L."/>
            <person name="Knowles S.L."/>
            <person name="Oberlies N.H."/>
            <person name="Rokas A."/>
        </authorList>
    </citation>
    <scope>NUCLEOTIDE SEQUENCE [LARGE SCALE GENOMIC DNA]</scope>
    <source>
        <strain evidence="5">G536</strain>
    </source>
</reference>
<dbReference type="PRINTS" id="PR00081">
    <property type="entry name" value="GDHRDH"/>
</dbReference>
<dbReference type="GO" id="GO:0006633">
    <property type="term" value="P:fatty acid biosynthetic process"/>
    <property type="evidence" value="ECO:0007669"/>
    <property type="project" value="TreeGrafter"/>
</dbReference>
<comment type="similarity">
    <text evidence="1">Belongs to the short-chain dehydrogenases/reductases (SDR) family.</text>
</comment>
<evidence type="ECO:0000256" key="2">
    <source>
        <dbReference type="ARBA" id="ARBA00023002"/>
    </source>
</evidence>
<dbReference type="EMBL" id="VFLP01000048">
    <property type="protein sequence ID" value="TRX91138.1"/>
    <property type="molecule type" value="Genomic_DNA"/>
</dbReference>
<keyword evidence="2" id="KW-0560">Oxidoreductase</keyword>
<accession>A0A553HT55</accession>
<feature type="region of interest" description="Disordered" evidence="3">
    <location>
        <begin position="489"/>
        <end position="614"/>
    </location>
</feature>
<gene>
    <name evidence="4" type="ORF">FHL15_007926</name>
</gene>
<feature type="region of interest" description="Disordered" evidence="3">
    <location>
        <begin position="1122"/>
        <end position="1183"/>
    </location>
</feature>
<evidence type="ECO:0000313" key="4">
    <source>
        <dbReference type="EMBL" id="TRX91138.1"/>
    </source>
</evidence>
<dbReference type="Gene3D" id="3.40.50.720">
    <property type="entry name" value="NAD(P)-binding Rossmann-like Domain"/>
    <property type="match status" value="1"/>
</dbReference>
<feature type="compositionally biased region" description="Polar residues" evidence="3">
    <location>
        <begin position="546"/>
        <end position="563"/>
    </location>
</feature>
<feature type="compositionally biased region" description="Polar residues" evidence="3">
    <location>
        <begin position="1167"/>
        <end position="1183"/>
    </location>
</feature>
<dbReference type="CDD" id="cd05233">
    <property type="entry name" value="SDR_c"/>
    <property type="match status" value="1"/>
</dbReference>
<comment type="caution">
    <text evidence="4">The sequence shown here is derived from an EMBL/GenBank/DDBJ whole genome shotgun (WGS) entry which is preliminary data.</text>
</comment>
<dbReference type="Proteomes" id="UP000319160">
    <property type="component" value="Unassembled WGS sequence"/>
</dbReference>
<dbReference type="Pfam" id="PF13561">
    <property type="entry name" value="adh_short_C2"/>
    <property type="match status" value="1"/>
</dbReference>
<protein>
    <submittedName>
        <fullName evidence="4">Uncharacterized protein</fullName>
    </submittedName>
</protein>
<proteinExistence type="inferred from homology"/>
<sequence length="1183" mass="131009">MSVTNDISFQGKVAIITGSGRPSGIGGAIAVALAARGACVTINYVSDSSALRAAELAESIRAKGGKATVVRGDVGDPEVARKLVKETLAAFNTNKIDILVEVTPEEMSSVFRTNFQGPFLLVQAALPYMPRGGRIINISTCLSRMGLHSPVYSSLKAALDSLTYTWALEFGREFGITVNAIAPGATKTEISPPDDHPEIQRLLNMNRLEGRMGTIEEIANAVVLVASPLSSWITGQYISSANAIILFMKPILSGRHENSSRSMTAIPNFDFNFSDTQQNHRERTFDDLFADVNFNDDFDPDFEARLAKDYLVNQEPAFTSPQPKALIPAGPDPKPGDEICLQQQQFVNPQQTLNVPQPAYTSTGLINPNGQNTDWLLGQEQLDRVLAQELDKMLTQDPVFALNSQAPINYHPIHHVNNQPIIHTQFVPNLINGQQMLYQQAINQGYQTTWPLQHVPIPQAIIIPQAVPQQLPQPLPPPIPQFLHQMPQQRVSELPPPMPQPRPSEMPPPPRPPKPSRPSPKGPLPKGGYKPVDPNTVSFIPLRLRSTLNSKELPSAGTKTTSPPLKRPANNHNGEPLLNDRIPRKTHGNRGPNIVEPEKYYGPSPPKPRDWGPRNARGKHLFTYTEKGELAAGLYLTAKEMRQYLLGPSPHDLANFEGPFRLPGVKLLTKKERQGLTLWVGWPAPMSNARYPRGGESTKCRFKNCPYRGRTISMGDPWVIFDERQNVDGELIDPFHNAGYVHLFCLESNFDIVDLWQCLDIRPDYRSFKRESHPYFCLSYKLPGIDIIVKDWWHTAFRNWEISRAKGLKRKRIHESSLAQSLVNYKLEKEPMAQVKNRLKRGGADIAKHRGDPAVKRRLVTFRKNGLLGENGWPVEGADEVLEDIQNSKRHKSGHKSNILSSPLPVQDYGQQFRFPNQQIGMVPMNSRHSVYSTEPVYSIVHPVHLGQPIPANPYTIQSQHAPVAMGHKRSWDEAILEGTTQAPNQAANMPPTVVDQAAPFPKRQQLNNIASASQPVAGASPILTSTDMPYFSDSPGYAGTPTQGDYYLENATSTNWDPPIDYSVDIGLPKHELGHHVLDSFFNDTVETKAGKLKGDDDGRRVGSAELAQAALTKTAPIATHEVRANQSDSDTDSFEGLFGKPDAYQWSETHSNPPESPKADGSLASAKTDSPRITNDIQAEK</sequence>
<evidence type="ECO:0000256" key="1">
    <source>
        <dbReference type="ARBA" id="ARBA00006484"/>
    </source>
</evidence>
<dbReference type="InterPro" id="IPR002347">
    <property type="entry name" value="SDR_fam"/>
</dbReference>
<dbReference type="SUPFAM" id="SSF51735">
    <property type="entry name" value="NAD(P)-binding Rossmann-fold domains"/>
    <property type="match status" value="1"/>
</dbReference>
<keyword evidence="5" id="KW-1185">Reference proteome</keyword>
<evidence type="ECO:0000256" key="3">
    <source>
        <dbReference type="SAM" id="MobiDB-lite"/>
    </source>
</evidence>